<comment type="similarity">
    <text evidence="1">Belongs to the aromatic prenyltransferase family.</text>
</comment>
<organism evidence="5 6">
    <name type="scientific">Phaeomoniella chlamydospora</name>
    <name type="common">Phaeoacremonium chlamydosporum</name>
    <dbReference type="NCBI Taxonomy" id="158046"/>
    <lineage>
        <taxon>Eukaryota</taxon>
        <taxon>Fungi</taxon>
        <taxon>Dikarya</taxon>
        <taxon>Ascomycota</taxon>
        <taxon>Pezizomycotina</taxon>
        <taxon>Eurotiomycetes</taxon>
        <taxon>Chaetothyriomycetidae</taxon>
        <taxon>Phaeomoniellales</taxon>
        <taxon>Phaeomoniellaceae</taxon>
        <taxon>Phaeomoniella</taxon>
    </lineage>
</organism>
<dbReference type="SFLD" id="SFLDS00036">
    <property type="entry name" value="Aromatic_Prenyltransferase"/>
    <property type="match status" value="1"/>
</dbReference>
<dbReference type="AlphaFoldDB" id="A0A0G2DTD9"/>
<sequence>MQIKQQVSFNPSRFFEDVQNTCTAINAPYSESATQGVIEAYSNSFHTGAVLWRTTDRPGDALNYRFYERKPTDTVSRAVEAGLLKPDHHLGQLITSWSSLYSGTPEQSCDFDAERGLTKAWVYMGGMRPVDDILNAPHVPESIRRHGPTFHSLGLELVRHVAADYLSETLNIYFRAPGPINLQQAITYIRLADVTLNISADEVEEMRQFLNPTGFTFSVTMAYTTGEIQRVAFYALKLHPGKYPVINDRLKVFFSEAPSYDEEEMNAIAWSFGKGGKKYIKAERSYCGELVPLMKDWSSAMSS</sequence>
<dbReference type="OrthoDB" id="3913316at2759"/>
<keyword evidence="3" id="KW-0808">Transferase</keyword>
<evidence type="ECO:0000256" key="4">
    <source>
        <dbReference type="ARBA" id="ARBA00033767"/>
    </source>
</evidence>
<dbReference type="InterPro" id="IPR033964">
    <property type="entry name" value="ABBA"/>
</dbReference>
<dbReference type="EMBL" id="LCWF01000288">
    <property type="protein sequence ID" value="KKY13521.1"/>
    <property type="molecule type" value="Genomic_DNA"/>
</dbReference>
<dbReference type="GO" id="GO:0004659">
    <property type="term" value="F:prenyltransferase activity"/>
    <property type="evidence" value="ECO:0007669"/>
    <property type="project" value="UniProtKB-KW"/>
</dbReference>
<evidence type="ECO:0000313" key="6">
    <source>
        <dbReference type="Proteomes" id="UP000053317"/>
    </source>
</evidence>
<reference evidence="5 6" key="2">
    <citation type="submission" date="2015-05" db="EMBL/GenBank/DDBJ databases">
        <authorList>
            <person name="Morales-Cruz A."/>
            <person name="Amrine K.C."/>
            <person name="Cantu D."/>
        </authorList>
    </citation>
    <scope>NUCLEOTIDE SEQUENCE [LARGE SCALE GENOMIC DNA]</scope>
    <source>
        <strain evidence="5">UCRPC4</strain>
    </source>
</reference>
<gene>
    <name evidence="5" type="ORF">UCRPC4_g06967</name>
</gene>
<evidence type="ECO:0000313" key="5">
    <source>
        <dbReference type="EMBL" id="KKY13521.1"/>
    </source>
</evidence>
<reference evidence="5 6" key="1">
    <citation type="submission" date="2015-05" db="EMBL/GenBank/DDBJ databases">
        <title>Distinctive expansion of gene families associated with plant cell wall degradation and secondary metabolism in the genomes of grapevine trunk pathogens.</title>
        <authorList>
            <person name="Lawrence D.P."/>
            <person name="Travadon R."/>
            <person name="Rolshausen P.E."/>
            <person name="Baumgartner K."/>
        </authorList>
    </citation>
    <scope>NUCLEOTIDE SEQUENCE [LARGE SCALE GENOMIC DNA]</scope>
    <source>
        <strain evidence="5">UCRPC4</strain>
    </source>
</reference>
<evidence type="ECO:0000256" key="2">
    <source>
        <dbReference type="ARBA" id="ARBA00022602"/>
    </source>
</evidence>
<evidence type="ECO:0000256" key="3">
    <source>
        <dbReference type="ARBA" id="ARBA00022679"/>
    </source>
</evidence>
<dbReference type="InterPro" id="IPR020965">
    <property type="entry name" value="Prenyltransferase_CloQ"/>
</dbReference>
<evidence type="ECO:0000256" key="1">
    <source>
        <dbReference type="ARBA" id="ARBA00005368"/>
    </source>
</evidence>
<comment type="caution">
    <text evidence="5">The sequence shown here is derived from an EMBL/GenBank/DDBJ whole genome shotgun (WGS) entry which is preliminary data.</text>
</comment>
<dbReference type="SUPFAM" id="SSF143492">
    <property type="entry name" value="Prenyltransferase-like"/>
    <property type="match status" value="1"/>
</dbReference>
<dbReference type="Proteomes" id="UP000053317">
    <property type="component" value="Unassembled WGS sequence"/>
</dbReference>
<dbReference type="SFLD" id="SFLDG01163">
    <property type="entry name" value="II"/>
    <property type="match status" value="1"/>
</dbReference>
<dbReference type="Pfam" id="PF11468">
    <property type="entry name" value="PTase_Orf2"/>
    <property type="match status" value="1"/>
</dbReference>
<dbReference type="InterPro" id="IPR036239">
    <property type="entry name" value="PrenylTrfase-like_sf"/>
</dbReference>
<keyword evidence="2" id="KW-0637">Prenyltransferase</keyword>
<keyword evidence="6" id="KW-1185">Reference proteome</keyword>
<proteinExistence type="inferred from homology"/>
<protein>
    <recommendedName>
        <fullName evidence="4">Aromatic prenyltransferase</fullName>
    </recommendedName>
</protein>
<name>A0A0G2DTD9_PHACM</name>
<accession>A0A0G2DTD9</accession>